<protein>
    <submittedName>
        <fullName evidence="1">Uncharacterized protein</fullName>
    </submittedName>
</protein>
<sequence length="166" mass="18739">MGRVIGQFGFSTTSDLRKGRAIFSRAIMYENCPHGVIAWETIPIRRHPSTHHFRRSRAPPNYAVSRYCTIAGPPNRNYPISSTTRRSLLSIITSRSREPLGKKVYTQKTGTRSARCGTPGCHSSSLARLSPSGTHVHRYGSVRVPTTISFGKKRRRLWERTDDLID</sequence>
<keyword evidence="2" id="KW-1185">Reference proteome</keyword>
<organism evidence="1 2">
    <name type="scientific">Zophobas morio</name>
    <dbReference type="NCBI Taxonomy" id="2755281"/>
    <lineage>
        <taxon>Eukaryota</taxon>
        <taxon>Metazoa</taxon>
        <taxon>Ecdysozoa</taxon>
        <taxon>Arthropoda</taxon>
        <taxon>Hexapoda</taxon>
        <taxon>Insecta</taxon>
        <taxon>Pterygota</taxon>
        <taxon>Neoptera</taxon>
        <taxon>Endopterygota</taxon>
        <taxon>Coleoptera</taxon>
        <taxon>Polyphaga</taxon>
        <taxon>Cucujiformia</taxon>
        <taxon>Tenebrionidae</taxon>
        <taxon>Zophobas</taxon>
    </lineage>
</organism>
<proteinExistence type="predicted"/>
<dbReference type="EMBL" id="JALNTZ010000007">
    <property type="protein sequence ID" value="KAJ3644401.1"/>
    <property type="molecule type" value="Genomic_DNA"/>
</dbReference>
<accession>A0AA38HVW3</accession>
<reference evidence="1" key="1">
    <citation type="journal article" date="2023" name="G3 (Bethesda)">
        <title>Whole genome assemblies of Zophobas morio and Tenebrio molitor.</title>
        <authorList>
            <person name="Kaur S."/>
            <person name="Stinson S.A."/>
            <person name="diCenzo G.C."/>
        </authorList>
    </citation>
    <scope>NUCLEOTIDE SEQUENCE</scope>
    <source>
        <strain evidence="1">QUZm001</strain>
    </source>
</reference>
<dbReference type="Proteomes" id="UP001168821">
    <property type="component" value="Unassembled WGS sequence"/>
</dbReference>
<name>A0AA38HVW3_9CUCU</name>
<dbReference type="AlphaFoldDB" id="A0AA38HVW3"/>
<evidence type="ECO:0000313" key="2">
    <source>
        <dbReference type="Proteomes" id="UP001168821"/>
    </source>
</evidence>
<comment type="caution">
    <text evidence="1">The sequence shown here is derived from an EMBL/GenBank/DDBJ whole genome shotgun (WGS) entry which is preliminary data.</text>
</comment>
<gene>
    <name evidence="1" type="ORF">Zmor_022135</name>
</gene>
<evidence type="ECO:0000313" key="1">
    <source>
        <dbReference type="EMBL" id="KAJ3644401.1"/>
    </source>
</evidence>